<gene>
    <name evidence="2" type="ORF">DVS28_a4546</name>
</gene>
<sequence>MTPCLSRSGRPTPASLLLLVLLVLAGCAGNGQELTDATPAELPTDPQLNAEVTASFITYRAAVTRGDADAAMAHVTTESLDDQARVVELARSADEETVRQLPAAEQLLVLTYRLRPQLLEAEDPYAALVDAGLAGQDRSLGELGDISRVNEDLAVAEVLSNRTLEPTSLRWRFHLEDNRWRFDLADAQRLVSQAVANSARLSNASVEQVVTATIVDLSGEDVETVRELYSEPPV</sequence>
<dbReference type="PROSITE" id="PS51257">
    <property type="entry name" value="PROKAR_LIPOPROTEIN"/>
    <property type="match status" value="1"/>
</dbReference>
<keyword evidence="1" id="KW-0732">Signal</keyword>
<feature type="signal peptide" evidence="1">
    <location>
        <begin position="1"/>
        <end position="25"/>
    </location>
</feature>
<evidence type="ECO:0000256" key="1">
    <source>
        <dbReference type="SAM" id="SignalP"/>
    </source>
</evidence>
<name>A0A346Y410_9ACTN</name>
<keyword evidence="3" id="KW-1185">Reference proteome</keyword>
<feature type="chain" id="PRO_5039582767" description="Lipoprotein" evidence="1">
    <location>
        <begin position="26"/>
        <end position="234"/>
    </location>
</feature>
<dbReference type="EMBL" id="CP031165">
    <property type="protein sequence ID" value="AXV09207.1"/>
    <property type="molecule type" value="Genomic_DNA"/>
</dbReference>
<proteinExistence type="predicted"/>
<dbReference type="KEGG" id="euz:DVS28_a4546"/>
<organism evidence="2 3">
    <name type="scientific">Euzebya pacifica</name>
    <dbReference type="NCBI Taxonomy" id="1608957"/>
    <lineage>
        <taxon>Bacteria</taxon>
        <taxon>Bacillati</taxon>
        <taxon>Actinomycetota</taxon>
        <taxon>Nitriliruptoria</taxon>
        <taxon>Euzebyales</taxon>
    </lineage>
</organism>
<reference evidence="2 3" key="1">
    <citation type="submission" date="2018-09" db="EMBL/GenBank/DDBJ databases">
        <title>Complete genome sequence of Euzebya sp. DY32-46 isolated from seawater of Pacific Ocean.</title>
        <authorList>
            <person name="Xu L."/>
            <person name="Wu Y.-H."/>
            <person name="Xu X.-W."/>
        </authorList>
    </citation>
    <scope>NUCLEOTIDE SEQUENCE [LARGE SCALE GENOMIC DNA]</scope>
    <source>
        <strain evidence="2 3">DY32-46</strain>
    </source>
</reference>
<protein>
    <recommendedName>
        <fullName evidence="4">Lipoprotein</fullName>
    </recommendedName>
</protein>
<dbReference type="Proteomes" id="UP000264006">
    <property type="component" value="Chromosome"/>
</dbReference>
<dbReference type="OrthoDB" id="5241997at2"/>
<accession>A0A346Y410</accession>
<dbReference type="RefSeq" id="WP_114593426.1">
    <property type="nucleotide sequence ID" value="NZ_CP031165.1"/>
</dbReference>
<evidence type="ECO:0008006" key="4">
    <source>
        <dbReference type="Google" id="ProtNLM"/>
    </source>
</evidence>
<dbReference type="AlphaFoldDB" id="A0A346Y410"/>
<evidence type="ECO:0000313" key="3">
    <source>
        <dbReference type="Proteomes" id="UP000264006"/>
    </source>
</evidence>
<evidence type="ECO:0000313" key="2">
    <source>
        <dbReference type="EMBL" id="AXV09207.1"/>
    </source>
</evidence>